<name>A0A388K0K6_CHABU</name>
<gene>
    <name evidence="2" type="ORF">CBR_g38638</name>
</gene>
<dbReference type="Gramene" id="GBG63572">
    <property type="protein sequence ID" value="GBG63572"/>
    <property type="gene ID" value="CBR_g38638"/>
</dbReference>
<comment type="caution">
    <text evidence="2">The sequence shown here is derived from an EMBL/GenBank/DDBJ whole genome shotgun (WGS) entry which is preliminary data.</text>
</comment>
<accession>A0A388K0K6</accession>
<protein>
    <submittedName>
        <fullName evidence="2">Uncharacterized protein</fullName>
    </submittedName>
</protein>
<feature type="region of interest" description="Disordered" evidence="1">
    <location>
        <begin position="108"/>
        <end position="145"/>
    </location>
</feature>
<evidence type="ECO:0000256" key="1">
    <source>
        <dbReference type="SAM" id="MobiDB-lite"/>
    </source>
</evidence>
<organism evidence="2 3">
    <name type="scientific">Chara braunii</name>
    <name type="common">Braun's stonewort</name>
    <dbReference type="NCBI Taxonomy" id="69332"/>
    <lineage>
        <taxon>Eukaryota</taxon>
        <taxon>Viridiplantae</taxon>
        <taxon>Streptophyta</taxon>
        <taxon>Charophyceae</taxon>
        <taxon>Charales</taxon>
        <taxon>Characeae</taxon>
        <taxon>Chara</taxon>
    </lineage>
</organism>
<evidence type="ECO:0000313" key="3">
    <source>
        <dbReference type="Proteomes" id="UP000265515"/>
    </source>
</evidence>
<dbReference type="Proteomes" id="UP000265515">
    <property type="component" value="Unassembled WGS sequence"/>
</dbReference>
<reference evidence="2 3" key="1">
    <citation type="journal article" date="2018" name="Cell">
        <title>The Chara Genome: Secondary Complexity and Implications for Plant Terrestrialization.</title>
        <authorList>
            <person name="Nishiyama T."/>
            <person name="Sakayama H."/>
            <person name="Vries J.D."/>
            <person name="Buschmann H."/>
            <person name="Saint-Marcoux D."/>
            <person name="Ullrich K.K."/>
            <person name="Haas F.B."/>
            <person name="Vanderstraeten L."/>
            <person name="Becker D."/>
            <person name="Lang D."/>
            <person name="Vosolsobe S."/>
            <person name="Rombauts S."/>
            <person name="Wilhelmsson P.K.I."/>
            <person name="Janitza P."/>
            <person name="Kern R."/>
            <person name="Heyl A."/>
            <person name="Rumpler F."/>
            <person name="Villalobos L.I.A.C."/>
            <person name="Clay J.M."/>
            <person name="Skokan R."/>
            <person name="Toyoda A."/>
            <person name="Suzuki Y."/>
            <person name="Kagoshima H."/>
            <person name="Schijlen E."/>
            <person name="Tajeshwar N."/>
            <person name="Catarino B."/>
            <person name="Hetherington A.J."/>
            <person name="Saltykova A."/>
            <person name="Bonnot C."/>
            <person name="Breuninger H."/>
            <person name="Symeonidi A."/>
            <person name="Radhakrishnan G.V."/>
            <person name="Van Nieuwerburgh F."/>
            <person name="Deforce D."/>
            <person name="Chang C."/>
            <person name="Karol K.G."/>
            <person name="Hedrich R."/>
            <person name="Ulvskov P."/>
            <person name="Glockner G."/>
            <person name="Delwiche C.F."/>
            <person name="Petrasek J."/>
            <person name="Van de Peer Y."/>
            <person name="Friml J."/>
            <person name="Beilby M."/>
            <person name="Dolan L."/>
            <person name="Kohara Y."/>
            <person name="Sugano S."/>
            <person name="Fujiyama A."/>
            <person name="Delaux P.-M."/>
            <person name="Quint M."/>
            <person name="TheiBen G."/>
            <person name="Hagemann M."/>
            <person name="Harholt J."/>
            <person name="Dunand C."/>
            <person name="Zachgo S."/>
            <person name="Langdale J."/>
            <person name="Maumus F."/>
            <person name="Straeten D.V.D."/>
            <person name="Gould S.B."/>
            <person name="Rensing S.A."/>
        </authorList>
    </citation>
    <scope>NUCLEOTIDE SEQUENCE [LARGE SCALE GENOMIC DNA]</scope>
    <source>
        <strain evidence="2 3">S276</strain>
    </source>
</reference>
<keyword evidence="3" id="KW-1185">Reference proteome</keyword>
<dbReference type="AlphaFoldDB" id="A0A388K0K6"/>
<sequence length="201" mass="22397">MAGVLFKCHLALKYHLQPHGMWRKFHTGKAPALLFNCRLRLKKCQPLCHRMWRSARRVNRGAAMAKGRGGVVRGREKTPAQRMANSFLALMASADDVLKHVTGYAAAAEAPSADRRNAKNAQAAPEAPSTDTNGGQGSVRSGARWTDEEESVILIHVKAEYDIEMERNLRISRKSNPDPSEMGLHLPAIEGEGRRQELHRR</sequence>
<evidence type="ECO:0000313" key="2">
    <source>
        <dbReference type="EMBL" id="GBG63572.1"/>
    </source>
</evidence>
<feature type="region of interest" description="Disordered" evidence="1">
    <location>
        <begin position="172"/>
        <end position="201"/>
    </location>
</feature>
<feature type="compositionally biased region" description="Basic and acidic residues" evidence="1">
    <location>
        <begin position="191"/>
        <end position="201"/>
    </location>
</feature>
<dbReference type="EMBL" id="BFEA01000040">
    <property type="protein sequence ID" value="GBG63572.1"/>
    <property type="molecule type" value="Genomic_DNA"/>
</dbReference>
<proteinExistence type="predicted"/>